<dbReference type="HOGENOM" id="CLU_2239014_0_0_1"/>
<dbReference type="AlphaFoldDB" id="B0M0N7"/>
<gene>
    <name evidence="2" type="ORF">CELE_R05D7.7</name>
    <name evidence="2 4" type="ORF">R05D7.7</name>
</gene>
<keyword evidence="1" id="KW-1133">Transmembrane helix</keyword>
<dbReference type="RefSeq" id="NP_001122500.1">
    <property type="nucleotide sequence ID" value="NM_001129028.1"/>
</dbReference>
<evidence type="ECO:0000313" key="2">
    <source>
        <dbReference type="EMBL" id="CAP72375.1"/>
    </source>
</evidence>
<evidence type="ECO:0000313" key="3">
    <source>
        <dbReference type="Proteomes" id="UP000001940"/>
    </source>
</evidence>
<sequence>MPTLAPRAKWKFRIFYTLIFFYLLYRVLKFLNVLLLNNSLGSPLDFSDLMVEKDAKTVLEEFIKFKSNDIPFDFHKIAMENEQLLQAQRKNFIRSSSSFDGFIKK</sequence>
<dbReference type="eggNOG" id="ENOG502TISW">
    <property type="taxonomic scope" value="Eukaryota"/>
</dbReference>
<evidence type="ECO:0000313" key="4">
    <source>
        <dbReference type="WormBase" id="R05D7.7"/>
    </source>
</evidence>
<dbReference type="EMBL" id="BX284601">
    <property type="protein sequence ID" value="CAP72375.1"/>
    <property type="molecule type" value="Genomic_DNA"/>
</dbReference>
<protein>
    <submittedName>
        <fullName evidence="2">Uncharacterized protein</fullName>
    </submittedName>
</protein>
<dbReference type="InParanoid" id="B0M0N7"/>
<organism evidence="2 3">
    <name type="scientific">Caenorhabditis elegans</name>
    <dbReference type="NCBI Taxonomy" id="6239"/>
    <lineage>
        <taxon>Eukaryota</taxon>
        <taxon>Metazoa</taxon>
        <taxon>Ecdysozoa</taxon>
        <taxon>Nematoda</taxon>
        <taxon>Chromadorea</taxon>
        <taxon>Rhabditida</taxon>
        <taxon>Rhabditina</taxon>
        <taxon>Rhabditomorpha</taxon>
        <taxon>Rhabditoidea</taxon>
        <taxon>Rhabditidae</taxon>
        <taxon>Peloderinae</taxon>
        <taxon>Caenorhabditis</taxon>
    </lineage>
</organism>
<keyword evidence="1" id="KW-0472">Membrane</keyword>
<dbReference type="GeneID" id="6418600"/>
<keyword evidence="3" id="KW-1185">Reference proteome</keyword>
<dbReference type="SMR" id="B0M0N7"/>
<keyword evidence="1" id="KW-0812">Transmembrane</keyword>
<dbReference type="CTD" id="6418600"/>
<dbReference type="OrthoDB" id="5850163at2759"/>
<reference evidence="2 3" key="1">
    <citation type="journal article" date="1998" name="Science">
        <title>Genome sequence of the nematode C. elegans: a platform for investigating biology.</title>
        <authorList>
            <consortium name="The C. elegans sequencing consortium"/>
            <person name="Sulson J.E."/>
            <person name="Waterston R."/>
        </authorList>
    </citation>
    <scope>NUCLEOTIDE SEQUENCE [LARGE SCALE GENOMIC DNA]</scope>
    <source>
        <strain evidence="2 3">Bristol N2</strain>
    </source>
</reference>
<dbReference type="KEGG" id="cel:CELE_R05D7.7"/>
<dbReference type="UCSC" id="R05D7.7">
    <property type="organism name" value="c. elegans"/>
</dbReference>
<dbReference type="OMA" id="FDFHQIA"/>
<evidence type="ECO:0000256" key="1">
    <source>
        <dbReference type="SAM" id="Phobius"/>
    </source>
</evidence>
<dbReference type="WormBase" id="R05D7.7">
    <property type="protein sequence ID" value="CE42148"/>
    <property type="gene ID" value="WBGene00077559"/>
</dbReference>
<proteinExistence type="predicted"/>
<dbReference type="Proteomes" id="UP000001940">
    <property type="component" value="Chromosome I"/>
</dbReference>
<feature type="transmembrane region" description="Helical" evidence="1">
    <location>
        <begin position="12"/>
        <end position="36"/>
    </location>
</feature>
<dbReference type="Bgee" id="WBGene00077559">
    <property type="expression patterns" value="Expressed in pharyngeal muscle cell (C elegans) and 3 other cell types or tissues"/>
</dbReference>
<name>B0M0N7_CAEEL</name>
<dbReference type="FunCoup" id="B0M0N7">
    <property type="interactions" value="252"/>
</dbReference>
<dbReference type="AGR" id="WB:WBGene00077559"/>
<dbReference type="PaxDb" id="6239-R05D7.7"/>
<accession>B0M0N7</accession>